<dbReference type="InterPro" id="IPR006597">
    <property type="entry name" value="Sel1-like"/>
</dbReference>
<reference evidence="2" key="1">
    <citation type="journal article" date="2011" name="Stand. Genomic Sci.">
        <title>Non-contiguous finished genome sequence of the opportunistic oral pathogen Prevotella multisaccharivorax type strain (PPPA20).</title>
        <authorList>
            <person name="Pati A."/>
            <person name="Gronow S."/>
            <person name="Lu M."/>
            <person name="Lapidus A."/>
            <person name="Nolan M."/>
            <person name="Lucas S."/>
            <person name="Hammon N."/>
            <person name="Deshpande S."/>
            <person name="Cheng J.F."/>
            <person name="Tapia R."/>
            <person name="Han C."/>
            <person name="Goodwin L."/>
            <person name="Pitluck S."/>
            <person name="Liolios K."/>
            <person name="Pagani I."/>
            <person name="Mavromatis K."/>
            <person name="Mikhailova N."/>
            <person name="Huntemann M."/>
            <person name="Chen A."/>
            <person name="Palaniappan K."/>
            <person name="Land M."/>
            <person name="Hauser L."/>
            <person name="Detter J.C."/>
            <person name="Brambilla E.M."/>
            <person name="Rohde M."/>
            <person name="Goker M."/>
            <person name="Woyke T."/>
            <person name="Bristow J."/>
            <person name="Eisen J.A."/>
            <person name="Markowitz V."/>
            <person name="Hugenholtz P."/>
            <person name="Kyrpides N.C."/>
            <person name="Klenk H.P."/>
            <person name="Ivanova N."/>
        </authorList>
    </citation>
    <scope>NUCLEOTIDE SEQUENCE [LARGE SCALE GENOMIC DNA]</scope>
    <source>
        <strain evidence="2">DSM 17128</strain>
    </source>
</reference>
<dbReference type="SUPFAM" id="SSF81901">
    <property type="entry name" value="HCP-like"/>
    <property type="match status" value="1"/>
</dbReference>
<organism evidence="1 2">
    <name type="scientific">Hallella multisaccharivorax DSM 17128</name>
    <dbReference type="NCBI Taxonomy" id="688246"/>
    <lineage>
        <taxon>Bacteria</taxon>
        <taxon>Pseudomonadati</taxon>
        <taxon>Bacteroidota</taxon>
        <taxon>Bacteroidia</taxon>
        <taxon>Bacteroidales</taxon>
        <taxon>Prevotellaceae</taxon>
        <taxon>Hallella</taxon>
    </lineage>
</organism>
<dbReference type="HOGENOM" id="CLU_1546242_0_0_10"/>
<dbReference type="OrthoDB" id="1045962at2"/>
<dbReference type="EMBL" id="GL945017">
    <property type="protein sequence ID" value="EGN57492.1"/>
    <property type="molecule type" value="Genomic_DNA"/>
</dbReference>
<dbReference type="RefSeq" id="WP_007575088.1">
    <property type="nucleotide sequence ID" value="NZ_BPTS01000002.1"/>
</dbReference>
<accession>F8N7N2</accession>
<dbReference type="eggNOG" id="COG0790">
    <property type="taxonomic scope" value="Bacteria"/>
</dbReference>
<sequence>MEKKDEFKDIPKDYRSFYLSYTDNCEDSGFDKEYIEYLLDLLKNRPDDPALQDPDVQNNIGIIFENGIMVRKDINKAVFWYECAVAQGDDLAKSNLADILRKGSQGYPKDLKRAFELYKSCGLPYAHYRVGEFYEHGWGVERNIDEAKRYYRLAYKERHALAIKKLEKFDFLH</sequence>
<dbReference type="SMART" id="SM00671">
    <property type="entry name" value="SEL1"/>
    <property type="match status" value="3"/>
</dbReference>
<dbReference type="AlphaFoldDB" id="F8N7N2"/>
<dbReference type="Pfam" id="PF08238">
    <property type="entry name" value="Sel1"/>
    <property type="match status" value="3"/>
</dbReference>
<evidence type="ECO:0000313" key="1">
    <source>
        <dbReference type="EMBL" id="EGN57492.1"/>
    </source>
</evidence>
<dbReference type="Gene3D" id="1.25.40.10">
    <property type="entry name" value="Tetratricopeptide repeat domain"/>
    <property type="match status" value="1"/>
</dbReference>
<proteinExistence type="predicted"/>
<dbReference type="Proteomes" id="UP000002772">
    <property type="component" value="Unassembled WGS sequence"/>
</dbReference>
<dbReference type="InterPro" id="IPR052945">
    <property type="entry name" value="Mitotic_Regulator"/>
</dbReference>
<dbReference type="STRING" id="688246.Premu_2100"/>
<evidence type="ECO:0000313" key="2">
    <source>
        <dbReference type="Proteomes" id="UP000002772"/>
    </source>
</evidence>
<dbReference type="PANTHER" id="PTHR43628:SF1">
    <property type="entry name" value="CHITIN SYNTHASE REGULATORY FACTOR 2-RELATED"/>
    <property type="match status" value="1"/>
</dbReference>
<protein>
    <submittedName>
        <fullName evidence="1">Sel1 domain protein repeat-containing protein</fullName>
    </submittedName>
</protein>
<keyword evidence="2" id="KW-1185">Reference proteome</keyword>
<name>F8N7N2_9BACT</name>
<dbReference type="InterPro" id="IPR011990">
    <property type="entry name" value="TPR-like_helical_dom_sf"/>
</dbReference>
<dbReference type="PANTHER" id="PTHR43628">
    <property type="entry name" value="ACTIVATOR OF C KINASE PROTEIN 1-RELATED"/>
    <property type="match status" value="1"/>
</dbReference>
<gene>
    <name evidence="1" type="ORF">Premu_2100</name>
</gene>